<dbReference type="EMBL" id="JATN01000322">
    <property type="protein sequence ID" value="EUC56574.1"/>
    <property type="molecule type" value="Genomic_DNA"/>
</dbReference>
<feature type="compositionally biased region" description="Acidic residues" evidence="2">
    <location>
        <begin position="206"/>
        <end position="218"/>
    </location>
</feature>
<sequence length="238" mass="26746">MDAPGQDVDDAINKDDTIPDDAPPKILREALQEAQLARNEQHQANLDKDCEINKLQDQIGRKRARVERFQEKTPQDLNEILFRTFSAIAFGAGSLQEPQPKASQGQLVLAKMVGMHAITPGAIAFTAVLAHWCISPYETFTEEGDKTGIKWLKDYRAYKKIIIEGTRKEKDQVERGFSQGPFLRLMSEWNKQFFPNFGTQNKNEGPEGDGESSDNDSDVADVLAEIDEFVDGEEDLDE</sequence>
<dbReference type="OrthoDB" id="3231188at2759"/>
<feature type="non-terminal residue" evidence="3">
    <location>
        <position position="238"/>
    </location>
</feature>
<dbReference type="InterPro" id="IPR046521">
    <property type="entry name" value="DUF6698"/>
</dbReference>
<evidence type="ECO:0000256" key="2">
    <source>
        <dbReference type="SAM" id="MobiDB-lite"/>
    </source>
</evidence>
<gene>
    <name evidence="3" type="ORF">RSOL_188110</name>
</gene>
<protein>
    <submittedName>
        <fullName evidence="3">Uncharacterized protein</fullName>
    </submittedName>
</protein>
<feature type="coiled-coil region" evidence="1">
    <location>
        <begin position="27"/>
        <end position="72"/>
    </location>
</feature>
<keyword evidence="1" id="KW-0175">Coiled coil</keyword>
<reference evidence="4" key="1">
    <citation type="journal article" date="2014" name="Genome Announc.">
        <title>Draft genome sequence of the plant-pathogenic soil fungus Rhizoctonia solani anastomosis group 3 strain Rhs1AP.</title>
        <authorList>
            <person name="Cubeta M.A."/>
            <person name="Thomas E."/>
            <person name="Dean R.A."/>
            <person name="Jabaji S."/>
            <person name="Neate S.M."/>
            <person name="Tavantzis S."/>
            <person name="Toda T."/>
            <person name="Vilgalys R."/>
            <person name="Bharathan N."/>
            <person name="Fedorova-Abrams N."/>
            <person name="Pakala S.B."/>
            <person name="Pakala S.M."/>
            <person name="Zafar N."/>
            <person name="Joardar V."/>
            <person name="Losada L."/>
            <person name="Nierman W.C."/>
        </authorList>
    </citation>
    <scope>NUCLEOTIDE SEQUENCE [LARGE SCALE GENOMIC DNA]</scope>
    <source>
        <strain evidence="4">AG-3</strain>
    </source>
</reference>
<organism evidence="3 4">
    <name type="scientific">Rhizoctonia solani AG-3 Rhs1AP</name>
    <dbReference type="NCBI Taxonomy" id="1086054"/>
    <lineage>
        <taxon>Eukaryota</taxon>
        <taxon>Fungi</taxon>
        <taxon>Dikarya</taxon>
        <taxon>Basidiomycota</taxon>
        <taxon>Agaricomycotina</taxon>
        <taxon>Agaricomycetes</taxon>
        <taxon>Cantharellales</taxon>
        <taxon>Ceratobasidiaceae</taxon>
        <taxon>Rhizoctonia</taxon>
    </lineage>
</organism>
<dbReference type="Pfam" id="PF20414">
    <property type="entry name" value="DUF6698"/>
    <property type="match status" value="1"/>
</dbReference>
<feature type="region of interest" description="Disordered" evidence="2">
    <location>
        <begin position="1"/>
        <end position="23"/>
    </location>
</feature>
<dbReference type="Proteomes" id="UP000030108">
    <property type="component" value="Unassembled WGS sequence"/>
</dbReference>
<proteinExistence type="predicted"/>
<comment type="caution">
    <text evidence="3">The sequence shown here is derived from an EMBL/GenBank/DDBJ whole genome shotgun (WGS) entry which is preliminary data.</text>
</comment>
<feature type="compositionally biased region" description="Basic and acidic residues" evidence="2">
    <location>
        <begin position="11"/>
        <end position="23"/>
    </location>
</feature>
<dbReference type="AlphaFoldDB" id="X8J4X7"/>
<evidence type="ECO:0000313" key="4">
    <source>
        <dbReference type="Proteomes" id="UP000030108"/>
    </source>
</evidence>
<evidence type="ECO:0000313" key="3">
    <source>
        <dbReference type="EMBL" id="EUC56574.1"/>
    </source>
</evidence>
<evidence type="ECO:0000256" key="1">
    <source>
        <dbReference type="SAM" id="Coils"/>
    </source>
</evidence>
<name>X8J4X7_9AGAM</name>
<feature type="region of interest" description="Disordered" evidence="2">
    <location>
        <begin position="196"/>
        <end position="218"/>
    </location>
</feature>
<accession>X8J4X7</accession>